<keyword evidence="1" id="KW-0472">Membrane</keyword>
<dbReference type="OrthoDB" id="1706162at2"/>
<feature type="transmembrane region" description="Helical" evidence="1">
    <location>
        <begin position="78"/>
        <end position="96"/>
    </location>
</feature>
<evidence type="ECO:0000256" key="1">
    <source>
        <dbReference type="SAM" id="Phobius"/>
    </source>
</evidence>
<protein>
    <submittedName>
        <fullName evidence="2">Uncharacterized protein</fullName>
    </submittedName>
</protein>
<name>A0A0N9WIT6_PSEFL</name>
<feature type="transmembrane region" description="Helical" evidence="1">
    <location>
        <begin position="300"/>
        <end position="319"/>
    </location>
</feature>
<feature type="transmembrane region" description="Helical" evidence="1">
    <location>
        <begin position="116"/>
        <end position="135"/>
    </location>
</feature>
<feature type="transmembrane region" description="Helical" evidence="1">
    <location>
        <begin position="384"/>
        <end position="404"/>
    </location>
</feature>
<feature type="transmembrane region" description="Helical" evidence="1">
    <location>
        <begin position="21"/>
        <end position="39"/>
    </location>
</feature>
<accession>A0A0N9WIT6</accession>
<reference evidence="3" key="1">
    <citation type="submission" date="2015-09" db="EMBL/GenBank/DDBJ databases">
        <title>Whole genome sequence of Pseudomonas fluorescens FW300-N2E3.</title>
        <authorList>
            <person name="Ray J."/>
            <person name="Melnyk R."/>
            <person name="Deutschbauer A."/>
        </authorList>
    </citation>
    <scope>NUCLEOTIDE SEQUENCE [LARGE SCALE GENOMIC DNA]</scope>
    <source>
        <strain evidence="3">FW300-N2E3</strain>
    </source>
</reference>
<gene>
    <name evidence="2" type="ORF">AO353_15195</name>
</gene>
<sequence>MDTTTEKHRLNRLVGRSPFDTAIILLMIGTTLLIFWLSLTNRSSWSAHWPDYSHMVTSLPEPSAWLRWVLGDISEVAFYKHEFASIGLLAGAYLAYWANRTGKSWQGFAISYGSGLWPWLITSSLLGLLLSNLLWGWTVTATHWQPTFAAFVSLPAAMVLMFGGGWKVTINGAIMGAILVTPMCLLIVNYVCNPLGLPAVIGNVTGMAAASVFAFLLCRYVPSLVKSEQSVPSEESSDSAATPARSKTPDYGIFWSLRRVLADFSEAPFFGNELASLGLLLGALLAYTLNPMDPVYGSGLLPQLIGAQALTSALGVVIWRRQWILRGWYPTYIPLVSVVPAAVLTYGGSWQVIGSSALLGALIAPPLACVIAKRLPADMHPYIGNVLSMAISTLLIVPLIGFLITQ</sequence>
<feature type="transmembrane region" description="Helical" evidence="1">
    <location>
        <begin position="267"/>
        <end position="288"/>
    </location>
</feature>
<evidence type="ECO:0000313" key="3">
    <source>
        <dbReference type="Proteomes" id="UP000066487"/>
    </source>
</evidence>
<proteinExistence type="predicted"/>
<dbReference type="RefSeq" id="WP_054595694.1">
    <property type="nucleotide sequence ID" value="NZ_CP012830.1"/>
</dbReference>
<keyword evidence="1" id="KW-0812">Transmembrane</keyword>
<dbReference type="EMBL" id="CP012830">
    <property type="protein sequence ID" value="ALI02357.1"/>
    <property type="molecule type" value="Genomic_DNA"/>
</dbReference>
<reference evidence="2 3" key="2">
    <citation type="journal article" date="2018" name="Nature">
        <title>Mutant phenotypes for thousands of bacterial genes of unknown function.</title>
        <authorList>
            <person name="Price M.N."/>
            <person name="Wetmore K.M."/>
            <person name="Waters R.J."/>
            <person name="Callaghan M."/>
            <person name="Ray J."/>
            <person name="Liu H."/>
            <person name="Kuehl J.V."/>
            <person name="Melnyk R.A."/>
            <person name="Lamson J.S."/>
            <person name="Suh Y."/>
            <person name="Carlson H.K."/>
            <person name="Esquivel Z."/>
            <person name="Sadeeshkumar H."/>
            <person name="Chakraborty R."/>
            <person name="Zane G.M."/>
            <person name="Rubin B.E."/>
            <person name="Wall J.D."/>
            <person name="Visel A."/>
            <person name="Bristow J."/>
            <person name="Blow M.J."/>
            <person name="Arkin A.P."/>
            <person name="Deutschbauer A.M."/>
        </authorList>
    </citation>
    <scope>NUCLEOTIDE SEQUENCE [LARGE SCALE GENOMIC DNA]</scope>
    <source>
        <strain evidence="2 3">FW300-N2E3</strain>
    </source>
</reference>
<feature type="transmembrane region" description="Helical" evidence="1">
    <location>
        <begin position="353"/>
        <end position="372"/>
    </location>
</feature>
<dbReference type="AlphaFoldDB" id="A0A0N9WIT6"/>
<evidence type="ECO:0000313" key="2">
    <source>
        <dbReference type="EMBL" id="ALI02357.1"/>
    </source>
</evidence>
<feature type="transmembrane region" description="Helical" evidence="1">
    <location>
        <begin position="173"/>
        <end position="191"/>
    </location>
</feature>
<keyword evidence="1" id="KW-1133">Transmembrane helix</keyword>
<dbReference type="Proteomes" id="UP000066487">
    <property type="component" value="Chromosome"/>
</dbReference>
<feature type="transmembrane region" description="Helical" evidence="1">
    <location>
        <begin position="197"/>
        <end position="218"/>
    </location>
</feature>
<feature type="transmembrane region" description="Helical" evidence="1">
    <location>
        <begin position="331"/>
        <end position="347"/>
    </location>
</feature>
<feature type="transmembrane region" description="Helical" evidence="1">
    <location>
        <begin position="147"/>
        <end position="166"/>
    </location>
</feature>
<organism evidence="2 3">
    <name type="scientific">Pseudomonas fluorescens</name>
    <dbReference type="NCBI Taxonomy" id="294"/>
    <lineage>
        <taxon>Bacteria</taxon>
        <taxon>Pseudomonadati</taxon>
        <taxon>Pseudomonadota</taxon>
        <taxon>Gammaproteobacteria</taxon>
        <taxon>Pseudomonadales</taxon>
        <taxon>Pseudomonadaceae</taxon>
        <taxon>Pseudomonas</taxon>
    </lineage>
</organism>